<feature type="transmembrane region" description="Helical" evidence="6">
    <location>
        <begin position="150"/>
        <end position="173"/>
    </location>
</feature>
<keyword evidence="8" id="KW-1185">Reference proteome</keyword>
<evidence type="ECO:0000256" key="1">
    <source>
        <dbReference type="ARBA" id="ARBA00004141"/>
    </source>
</evidence>
<dbReference type="Pfam" id="PF02133">
    <property type="entry name" value="Transp_cyt_pur"/>
    <property type="match status" value="1"/>
</dbReference>
<evidence type="ECO:0008006" key="9">
    <source>
        <dbReference type="Google" id="ProtNLM"/>
    </source>
</evidence>
<feature type="transmembrane region" description="Helical" evidence="6">
    <location>
        <begin position="202"/>
        <end position="222"/>
    </location>
</feature>
<keyword evidence="5 6" id="KW-0472">Membrane</keyword>
<feature type="transmembrane region" description="Helical" evidence="6">
    <location>
        <begin position="429"/>
        <end position="453"/>
    </location>
</feature>
<accession>A0A059J6I0</accession>
<feature type="transmembrane region" description="Helical" evidence="6">
    <location>
        <begin position="366"/>
        <end position="391"/>
    </location>
</feature>
<feature type="transmembrane region" description="Helical" evidence="6">
    <location>
        <begin position="403"/>
        <end position="423"/>
    </location>
</feature>
<dbReference type="GO" id="GO:0015205">
    <property type="term" value="F:nucleobase transmembrane transporter activity"/>
    <property type="evidence" value="ECO:0007669"/>
    <property type="project" value="TreeGrafter"/>
</dbReference>
<evidence type="ECO:0000256" key="3">
    <source>
        <dbReference type="ARBA" id="ARBA00022692"/>
    </source>
</evidence>
<dbReference type="OrthoDB" id="2018619at2759"/>
<dbReference type="OMA" id="SICLRCI"/>
<keyword evidence="3 6" id="KW-0812">Transmembrane</keyword>
<evidence type="ECO:0000256" key="4">
    <source>
        <dbReference type="ARBA" id="ARBA00022989"/>
    </source>
</evidence>
<evidence type="ECO:0000256" key="6">
    <source>
        <dbReference type="SAM" id="Phobius"/>
    </source>
</evidence>
<dbReference type="Gene3D" id="1.10.4160.10">
    <property type="entry name" value="Hydantoin permease"/>
    <property type="match status" value="1"/>
</dbReference>
<protein>
    <recommendedName>
        <fullName evidence="9">NCS1 nucleoside transporter</fullName>
    </recommendedName>
</protein>
<evidence type="ECO:0000256" key="2">
    <source>
        <dbReference type="ARBA" id="ARBA00008974"/>
    </source>
</evidence>
<dbReference type="EMBL" id="AOKY01000311">
    <property type="protein sequence ID" value="KDB23273.1"/>
    <property type="molecule type" value="Genomic_DNA"/>
</dbReference>
<evidence type="ECO:0000313" key="8">
    <source>
        <dbReference type="Proteomes" id="UP000024533"/>
    </source>
</evidence>
<proteinExistence type="inferred from homology"/>
<dbReference type="Proteomes" id="UP000024533">
    <property type="component" value="Unassembled WGS sequence"/>
</dbReference>
<name>A0A059J6I0_TRIIM</name>
<comment type="caution">
    <text evidence="7">The sequence shown here is derived from an EMBL/GenBank/DDBJ whole genome shotgun (WGS) entry which is preliminary data.</text>
</comment>
<feature type="transmembrane region" description="Helical" evidence="6">
    <location>
        <begin position="474"/>
        <end position="493"/>
    </location>
</feature>
<dbReference type="PANTHER" id="PTHR30618:SF0">
    <property type="entry name" value="PURINE-URACIL PERMEASE NCS1"/>
    <property type="match status" value="1"/>
</dbReference>
<dbReference type="InterPro" id="IPR045225">
    <property type="entry name" value="Uracil/uridine/allantoin_perm"/>
</dbReference>
<dbReference type="GO" id="GO:0005886">
    <property type="term" value="C:plasma membrane"/>
    <property type="evidence" value="ECO:0007669"/>
    <property type="project" value="TreeGrafter"/>
</dbReference>
<feature type="transmembrane region" description="Helical" evidence="6">
    <location>
        <begin position="234"/>
        <end position="253"/>
    </location>
</feature>
<dbReference type="InterPro" id="IPR001248">
    <property type="entry name" value="Pur-cyt_permease"/>
</dbReference>
<feature type="transmembrane region" description="Helical" evidence="6">
    <location>
        <begin position="315"/>
        <end position="335"/>
    </location>
</feature>
<dbReference type="CDD" id="cd11482">
    <property type="entry name" value="SLC-NCS1sbd_NRT1-like"/>
    <property type="match status" value="1"/>
</dbReference>
<keyword evidence="4 6" id="KW-1133">Transmembrane helix</keyword>
<feature type="transmembrane region" description="Helical" evidence="6">
    <location>
        <begin position="513"/>
        <end position="532"/>
    </location>
</feature>
<feature type="transmembrane region" description="Helical" evidence="6">
    <location>
        <begin position="110"/>
        <end position="129"/>
    </location>
</feature>
<evidence type="ECO:0000256" key="5">
    <source>
        <dbReference type="ARBA" id="ARBA00023136"/>
    </source>
</evidence>
<gene>
    <name evidence="7" type="ORF">H109_04794</name>
</gene>
<reference evidence="7 8" key="1">
    <citation type="submission" date="2014-02" db="EMBL/GenBank/DDBJ databases">
        <title>The Genome Sequence of Trichophyton interdigitale MR816.</title>
        <authorList>
            <consortium name="The Broad Institute Genomics Platform"/>
            <person name="Cuomo C.A."/>
            <person name="White T.C."/>
            <person name="Graser Y."/>
            <person name="Martinez-Rossi N."/>
            <person name="Heitman J."/>
            <person name="Young S.K."/>
            <person name="Zeng Q."/>
            <person name="Gargeya S."/>
            <person name="Abouelleil A."/>
            <person name="Alvarado L."/>
            <person name="Chapman S.B."/>
            <person name="Gainer-Dewar J."/>
            <person name="Goldberg J."/>
            <person name="Griggs A."/>
            <person name="Gujja S."/>
            <person name="Hansen M."/>
            <person name="Howarth C."/>
            <person name="Imamovic A."/>
            <person name="Larimer J."/>
            <person name="Martinez D."/>
            <person name="Murphy C."/>
            <person name="Pearson M.D."/>
            <person name="Persinoti G."/>
            <person name="Poon T."/>
            <person name="Priest M."/>
            <person name="Roberts A.D."/>
            <person name="Saif S."/>
            <person name="Shea T.D."/>
            <person name="Sykes S.N."/>
            <person name="Wortman J."/>
            <person name="Nusbaum C."/>
            <person name="Birren B."/>
        </authorList>
    </citation>
    <scope>NUCLEOTIDE SEQUENCE [LARGE SCALE GENOMIC DNA]</scope>
    <source>
        <strain evidence="7 8">MR816</strain>
    </source>
</reference>
<evidence type="ECO:0000313" key="7">
    <source>
        <dbReference type="EMBL" id="KDB23273.1"/>
    </source>
</evidence>
<dbReference type="HOGENOM" id="CLU_021555_2_1_1"/>
<comment type="subcellular location">
    <subcellularLocation>
        <location evidence="1">Membrane</location>
        <topology evidence="1">Multi-pass membrane protein</topology>
    </subcellularLocation>
</comment>
<dbReference type="AlphaFoldDB" id="A0A059J6I0"/>
<dbReference type="PANTHER" id="PTHR30618">
    <property type="entry name" value="NCS1 FAMILY PURINE/PYRIMIDINE TRANSPORTER"/>
    <property type="match status" value="1"/>
</dbReference>
<sequence length="587" mass="64351">MASLRRSVYTYSYTADTTRMKEINQSHVLLFHPSMRATLDQVPNTHLLHNAVKLESSSSLVNEDLFPSPPEKRTWTAFNFFAYWWSESWAISAWSIGASLITVGATVRDAVLVVLFANLLTSVVIVLNGRAAAAYHIGFPVLSRTSFGIYGQYFVVVLRALVGIAWGGVQLYYQGQLISVCLRCVFPGWNKIPNTIPANQAVTVQGLVGFFLAFLSTLPFMFIHTTKIRHVFSFKAIVIPLAGLGIVCWAITANKGVSAHNLIDESKQKSTSIFAWSLVAQLNAVFGANSALIVTVPDLARYSTNRNAQVYGQALGLPLSQTICAAFGIITTAAVKNMYGEAYWNPYDLLNGILDHGYTPKVRAGVFFAAAAWAFATLGTSIACNAVPFAADITCLAPKYINIVRGQVIWLVISLSIVPWRYVGTASGFLRFFTGYCIFQGPVVGIMLIDYFFVRRGNLYLPDLYRHSSTARYYFTKGFNIRAFAAFIIGSLLPLPGLIGSFGHSFSSAADHMFSLGWILSFLVGSLAYWALCTLFKVPGDDDSYGFEEKVAEAEEMICQGGGELSPSGEVKGDTSLQVEHIEHNSI</sequence>
<organism evidence="7 8">
    <name type="scientific">Trichophyton interdigitale (strain MR816)</name>
    <dbReference type="NCBI Taxonomy" id="1215338"/>
    <lineage>
        <taxon>Eukaryota</taxon>
        <taxon>Fungi</taxon>
        <taxon>Dikarya</taxon>
        <taxon>Ascomycota</taxon>
        <taxon>Pezizomycotina</taxon>
        <taxon>Eurotiomycetes</taxon>
        <taxon>Eurotiomycetidae</taxon>
        <taxon>Onygenales</taxon>
        <taxon>Arthrodermataceae</taxon>
        <taxon>Trichophyton</taxon>
    </lineage>
</organism>
<comment type="similarity">
    <text evidence="2">Belongs to the purine-cytosine permease (2.A.39) family.</text>
</comment>
<feature type="transmembrane region" description="Helical" evidence="6">
    <location>
        <begin position="273"/>
        <end position="294"/>
    </location>
</feature>
<feature type="transmembrane region" description="Helical" evidence="6">
    <location>
        <begin position="82"/>
        <end position="104"/>
    </location>
</feature>